<organism evidence="1 2">
    <name type="scientific">Paxillus rubicundulus Ve08.2h10</name>
    <dbReference type="NCBI Taxonomy" id="930991"/>
    <lineage>
        <taxon>Eukaryota</taxon>
        <taxon>Fungi</taxon>
        <taxon>Dikarya</taxon>
        <taxon>Basidiomycota</taxon>
        <taxon>Agaricomycotina</taxon>
        <taxon>Agaricomycetes</taxon>
        <taxon>Agaricomycetidae</taxon>
        <taxon>Boletales</taxon>
        <taxon>Paxilineae</taxon>
        <taxon>Paxillaceae</taxon>
        <taxon>Paxillus</taxon>
    </lineage>
</organism>
<dbReference type="Proteomes" id="UP000054538">
    <property type="component" value="Unassembled WGS sequence"/>
</dbReference>
<evidence type="ECO:0000313" key="1">
    <source>
        <dbReference type="EMBL" id="KIK95072.1"/>
    </source>
</evidence>
<evidence type="ECO:0000313" key="2">
    <source>
        <dbReference type="Proteomes" id="UP000054538"/>
    </source>
</evidence>
<gene>
    <name evidence="1" type="ORF">PAXRUDRAFT_780081</name>
</gene>
<dbReference type="HOGENOM" id="CLU_1253278_0_0_1"/>
<feature type="non-terminal residue" evidence="1">
    <location>
        <position position="221"/>
    </location>
</feature>
<protein>
    <submittedName>
        <fullName evidence="1">Uncharacterized protein</fullName>
    </submittedName>
</protein>
<dbReference type="AlphaFoldDB" id="A0A0D0DCV0"/>
<dbReference type="InParanoid" id="A0A0D0DCV0"/>
<dbReference type="EMBL" id="KN825066">
    <property type="protein sequence ID" value="KIK95072.1"/>
    <property type="molecule type" value="Genomic_DNA"/>
</dbReference>
<feature type="non-terminal residue" evidence="1">
    <location>
        <position position="1"/>
    </location>
</feature>
<reference evidence="1 2" key="1">
    <citation type="submission" date="2014-04" db="EMBL/GenBank/DDBJ databases">
        <authorList>
            <consortium name="DOE Joint Genome Institute"/>
            <person name="Kuo A."/>
            <person name="Kohler A."/>
            <person name="Jargeat P."/>
            <person name="Nagy L.G."/>
            <person name="Floudas D."/>
            <person name="Copeland A."/>
            <person name="Barry K.W."/>
            <person name="Cichocki N."/>
            <person name="Veneault-Fourrey C."/>
            <person name="LaButti K."/>
            <person name="Lindquist E.A."/>
            <person name="Lipzen A."/>
            <person name="Lundell T."/>
            <person name="Morin E."/>
            <person name="Murat C."/>
            <person name="Sun H."/>
            <person name="Tunlid A."/>
            <person name="Henrissat B."/>
            <person name="Grigoriev I.V."/>
            <person name="Hibbett D.S."/>
            <person name="Martin F."/>
            <person name="Nordberg H.P."/>
            <person name="Cantor M.N."/>
            <person name="Hua S.X."/>
        </authorList>
    </citation>
    <scope>NUCLEOTIDE SEQUENCE [LARGE SCALE GENOMIC DNA]</scope>
    <source>
        <strain evidence="1 2">Ve08.2h10</strain>
    </source>
</reference>
<sequence length="221" mass="24897">SSNLKPRVNHKRRIEGWNDVPKKYPGINFEPRQVISTMATEDAIQSTITSKASRKRDMALQRHRARESLSYMKLDNAMSSYEAKLHQPHWQRLLQHAEPPESTRAVRSLPGLQFPDEPLQHISARSMNKALTPSRRRPIQDIDSSTDLPLVRILSLSSTCGRTSESCRVGGCDVPSRLWPRWSDGNSLVITRSRSSFATTLVAASPEAWSFSAANSSYARK</sequence>
<reference evidence="2" key="2">
    <citation type="submission" date="2015-01" db="EMBL/GenBank/DDBJ databases">
        <title>Evolutionary Origins and Diversification of the Mycorrhizal Mutualists.</title>
        <authorList>
            <consortium name="DOE Joint Genome Institute"/>
            <consortium name="Mycorrhizal Genomics Consortium"/>
            <person name="Kohler A."/>
            <person name="Kuo A."/>
            <person name="Nagy L.G."/>
            <person name="Floudas D."/>
            <person name="Copeland A."/>
            <person name="Barry K.W."/>
            <person name="Cichocki N."/>
            <person name="Veneault-Fourrey C."/>
            <person name="LaButti K."/>
            <person name="Lindquist E.A."/>
            <person name="Lipzen A."/>
            <person name="Lundell T."/>
            <person name="Morin E."/>
            <person name="Murat C."/>
            <person name="Riley R."/>
            <person name="Ohm R."/>
            <person name="Sun H."/>
            <person name="Tunlid A."/>
            <person name="Henrissat B."/>
            <person name="Grigoriev I.V."/>
            <person name="Hibbett D.S."/>
            <person name="Martin F."/>
        </authorList>
    </citation>
    <scope>NUCLEOTIDE SEQUENCE [LARGE SCALE GENOMIC DNA]</scope>
    <source>
        <strain evidence="2">Ve08.2h10</strain>
    </source>
</reference>
<accession>A0A0D0DCV0</accession>
<proteinExistence type="predicted"/>
<keyword evidence="2" id="KW-1185">Reference proteome</keyword>
<name>A0A0D0DCV0_9AGAM</name>